<proteinExistence type="inferred from homology"/>
<organism evidence="4 5">
    <name type="scientific">Selenomonas sputigena (strain ATCC 35185 / DSM 20758 / CCUG 44933 / VPI D19B-28)</name>
    <dbReference type="NCBI Taxonomy" id="546271"/>
    <lineage>
        <taxon>Bacteria</taxon>
        <taxon>Bacillati</taxon>
        <taxon>Bacillota</taxon>
        <taxon>Negativicutes</taxon>
        <taxon>Selenomonadales</taxon>
        <taxon>Selenomonadaceae</taxon>
        <taxon>Selenomonas</taxon>
    </lineage>
</organism>
<dbReference type="InterPro" id="IPR002491">
    <property type="entry name" value="ABC_transptr_periplasmic_BD"/>
</dbReference>
<evidence type="ECO:0000256" key="2">
    <source>
        <dbReference type="SAM" id="Coils"/>
    </source>
</evidence>
<dbReference type="HOGENOM" id="CLU_038034_2_4_9"/>
<dbReference type="PANTHER" id="PTHR30535:SF34">
    <property type="entry name" value="MOLYBDATE-BINDING PROTEIN MOLA"/>
    <property type="match status" value="1"/>
</dbReference>
<gene>
    <name evidence="4" type="ordered locus">Selsp_1205</name>
</gene>
<name>F4F026_SELS3</name>
<reference evidence="4 5" key="1">
    <citation type="submission" date="2011-04" db="EMBL/GenBank/DDBJ databases">
        <title>The complete genome of Selenomonas sputigena DSM 20758.</title>
        <authorList>
            <consortium name="US DOE Joint Genome Institute (JGI-PGF)"/>
            <person name="Lucas S."/>
            <person name="Copeland A."/>
            <person name="Lapidus A."/>
            <person name="Bruce D."/>
            <person name="Goodwin L."/>
            <person name="Pitluck S."/>
            <person name="Peters L."/>
            <person name="Kyrpides N."/>
            <person name="Mavromatis K."/>
            <person name="Ivanova N."/>
            <person name="Ovchinnikova G."/>
            <person name="Teshima H."/>
            <person name="Detter J.C."/>
            <person name="Tapia R."/>
            <person name="Han C."/>
            <person name="Land M."/>
            <person name="Hauser L."/>
            <person name="Markowitz V."/>
            <person name="Cheng J.-F."/>
            <person name="Hugenholtz P."/>
            <person name="Woyke T."/>
            <person name="Wu D."/>
            <person name="Gronow S."/>
            <person name="Wellnitz S."/>
            <person name="Schneider S."/>
            <person name="Klenk H.-P."/>
            <person name="Eisen J.A."/>
        </authorList>
    </citation>
    <scope>NUCLEOTIDE SEQUENCE [LARGE SCALE GENOMIC DNA]</scope>
    <source>
        <strain evidence="5">ATCC 35185 / DSM 20758 / VPI D19B-28</strain>
    </source>
</reference>
<evidence type="ECO:0000313" key="4">
    <source>
        <dbReference type="EMBL" id="AEC00165.1"/>
    </source>
</evidence>
<dbReference type="InterPro" id="IPR050902">
    <property type="entry name" value="ABC_Transporter_SBP"/>
</dbReference>
<evidence type="ECO:0000313" key="5">
    <source>
        <dbReference type="Proteomes" id="UP000011124"/>
    </source>
</evidence>
<dbReference type="AlphaFoldDB" id="F4F026"/>
<protein>
    <submittedName>
        <fullName evidence="4">ABC-type transporter, periplasmic subunit</fullName>
    </submittedName>
</protein>
<dbReference type="Pfam" id="PF01497">
    <property type="entry name" value="Peripla_BP_2"/>
    <property type="match status" value="1"/>
</dbReference>
<dbReference type="PROSITE" id="PS50983">
    <property type="entry name" value="FE_B12_PBP"/>
    <property type="match status" value="1"/>
</dbReference>
<dbReference type="OrthoDB" id="1632098at2"/>
<dbReference type="PROSITE" id="PS51257">
    <property type="entry name" value="PROKAR_LIPOPROTEIN"/>
    <property type="match status" value="1"/>
</dbReference>
<evidence type="ECO:0000259" key="3">
    <source>
        <dbReference type="PROSITE" id="PS50983"/>
    </source>
</evidence>
<feature type="coiled-coil region" evidence="2">
    <location>
        <begin position="161"/>
        <end position="195"/>
    </location>
</feature>
<accession>F4F026</accession>
<evidence type="ECO:0000256" key="1">
    <source>
        <dbReference type="ARBA" id="ARBA00008814"/>
    </source>
</evidence>
<comment type="similarity">
    <text evidence="1">Belongs to the bacterial solute-binding protein 8 family.</text>
</comment>
<dbReference type="PANTHER" id="PTHR30535">
    <property type="entry name" value="VITAMIN B12-BINDING PROTEIN"/>
    <property type="match status" value="1"/>
</dbReference>
<dbReference type="KEGG" id="ssg:Selsp_1205"/>
<dbReference type="GO" id="GO:0071281">
    <property type="term" value="P:cellular response to iron ion"/>
    <property type="evidence" value="ECO:0007669"/>
    <property type="project" value="TreeGrafter"/>
</dbReference>
<keyword evidence="2" id="KW-0175">Coiled coil</keyword>
<keyword evidence="5" id="KW-1185">Reference proteome</keyword>
<dbReference type="Proteomes" id="UP000011124">
    <property type="component" value="Chromosome"/>
</dbReference>
<dbReference type="EMBL" id="CP002637">
    <property type="protein sequence ID" value="AEC00165.1"/>
    <property type="molecule type" value="Genomic_DNA"/>
</dbReference>
<sequence>MYKTKKYPRFAAVVACSVLLFALFLTGCMGEKEEASSAYRVTDAEGTVVEIPHKPRRILTISAGTDEMMLGLVEPERMAAVNDSLADEKHTNVPWVRGKIPTVITRSPSVEQVAALSPDLIIVTPWLSRENADAMRDLGVPVVVCRAAATMEDIHANIRLFAAAVDEKERGERLIAKMEEKLAEIEEKMKDVPEEKKHKSIALISIMPNYGGAGCTFDELCSHTASINAKAAAGNRMGQEMTKEQIVAANPDYLFLPSYEDAETREENYGRQYMEDPSLQQMTAVREKQIGHPWARYVYNLSQNIVFGVQETAWILYGDAFRQSRQEFLSAVE</sequence>
<dbReference type="SUPFAM" id="SSF53807">
    <property type="entry name" value="Helical backbone' metal receptor"/>
    <property type="match status" value="1"/>
</dbReference>
<feature type="domain" description="Fe/B12 periplasmic-binding" evidence="3">
    <location>
        <begin position="57"/>
        <end position="320"/>
    </location>
</feature>
<dbReference type="RefSeq" id="WP_013740809.1">
    <property type="nucleotide sequence ID" value="NC_015437.1"/>
</dbReference>
<dbReference type="Gene3D" id="3.40.50.1980">
    <property type="entry name" value="Nitrogenase molybdenum iron protein domain"/>
    <property type="match status" value="2"/>
</dbReference>